<keyword evidence="1" id="KW-0812">Transmembrane</keyword>
<dbReference type="EMBL" id="BAABRR010000001">
    <property type="protein sequence ID" value="GAA5517861.1"/>
    <property type="molecule type" value="Genomic_DNA"/>
</dbReference>
<evidence type="ECO:0000313" key="3">
    <source>
        <dbReference type="Proteomes" id="UP001426770"/>
    </source>
</evidence>
<feature type="transmembrane region" description="Helical" evidence="1">
    <location>
        <begin position="47"/>
        <end position="69"/>
    </location>
</feature>
<evidence type="ECO:0000256" key="1">
    <source>
        <dbReference type="SAM" id="Phobius"/>
    </source>
</evidence>
<name>A0ABP9WGX5_9MICO</name>
<keyword evidence="1" id="KW-0472">Membrane</keyword>
<organism evidence="2 3">
    <name type="scientific">Demequina sediminis</name>
    <dbReference type="NCBI Taxonomy" id="1930058"/>
    <lineage>
        <taxon>Bacteria</taxon>
        <taxon>Bacillati</taxon>
        <taxon>Actinomycetota</taxon>
        <taxon>Actinomycetes</taxon>
        <taxon>Micrococcales</taxon>
        <taxon>Demequinaceae</taxon>
        <taxon>Demequina</taxon>
    </lineage>
</organism>
<gene>
    <name evidence="2" type="ORF">Lsed01_00277</name>
</gene>
<protein>
    <submittedName>
        <fullName evidence="2">Uncharacterized protein</fullName>
    </submittedName>
</protein>
<sequence length="264" mass="27621">MNPGSAPSNVSSIMPVSSPVGAPPAPQVNLLPPEIAARRTQGRVKAVIVLVFGIFLVVVAAAYFLVVAIRSSAEDELQAENDRRTQLQTELATYGYINTLADTFDNSVKAREWAGSTDIDWATHLTALLSSAPDGITFTDMAMAQGTPAGVIATDGTAFAQPDMGSIVFTGRASTPDLTAALIEAFDALPGFSDTWVEAKQLQGNNENGAVFWQYSGATRITFSALSGRTVTEQTTVPEELLAEIEASEAVPSASPAPTGEGAN</sequence>
<reference evidence="2 3" key="1">
    <citation type="submission" date="2024-02" db="EMBL/GenBank/DDBJ databases">
        <title>Lysinimicrobium sediminis NBRC 112286.</title>
        <authorList>
            <person name="Ichikawa N."/>
            <person name="Katano-Makiyama Y."/>
            <person name="Hidaka K."/>
        </authorList>
    </citation>
    <scope>NUCLEOTIDE SEQUENCE [LARGE SCALE GENOMIC DNA]</scope>
    <source>
        <strain evidence="2 3">NBRC 112286</strain>
    </source>
</reference>
<keyword evidence="3" id="KW-1185">Reference proteome</keyword>
<evidence type="ECO:0000313" key="2">
    <source>
        <dbReference type="EMBL" id="GAA5517861.1"/>
    </source>
</evidence>
<accession>A0ABP9WGX5</accession>
<dbReference type="Proteomes" id="UP001426770">
    <property type="component" value="Unassembled WGS sequence"/>
</dbReference>
<proteinExistence type="predicted"/>
<comment type="caution">
    <text evidence="2">The sequence shown here is derived from an EMBL/GenBank/DDBJ whole genome shotgun (WGS) entry which is preliminary data.</text>
</comment>
<keyword evidence="1" id="KW-1133">Transmembrane helix</keyword>
<dbReference type="RefSeq" id="WP_345378166.1">
    <property type="nucleotide sequence ID" value="NZ_BAABRR010000001.1"/>
</dbReference>